<evidence type="ECO:0000313" key="2">
    <source>
        <dbReference type="Proteomes" id="UP001614394"/>
    </source>
</evidence>
<accession>A0ABW8C4E3</accession>
<gene>
    <name evidence="1" type="ORF">ACIGXA_10605</name>
</gene>
<evidence type="ECO:0000313" key="1">
    <source>
        <dbReference type="EMBL" id="MFI9100968.1"/>
    </source>
</evidence>
<name>A0ABW8C4E3_9ACTN</name>
<dbReference type="Proteomes" id="UP001614394">
    <property type="component" value="Unassembled WGS sequence"/>
</dbReference>
<proteinExistence type="predicted"/>
<dbReference type="RefSeq" id="WP_399646828.1">
    <property type="nucleotide sequence ID" value="NZ_JBITYG010000002.1"/>
</dbReference>
<dbReference type="EMBL" id="JBITYG010000002">
    <property type="protein sequence ID" value="MFI9100968.1"/>
    <property type="molecule type" value="Genomic_DNA"/>
</dbReference>
<sequence>MHVELSAVADPVDEARQLLDVADDYAPAPGIRWTRTPVGR</sequence>
<organism evidence="1 2">
    <name type="scientific">Streptomyces fildesensis</name>
    <dbReference type="NCBI Taxonomy" id="375757"/>
    <lineage>
        <taxon>Bacteria</taxon>
        <taxon>Bacillati</taxon>
        <taxon>Actinomycetota</taxon>
        <taxon>Actinomycetes</taxon>
        <taxon>Kitasatosporales</taxon>
        <taxon>Streptomycetaceae</taxon>
        <taxon>Streptomyces</taxon>
    </lineage>
</organism>
<protein>
    <submittedName>
        <fullName evidence="1">Uncharacterized protein</fullName>
    </submittedName>
</protein>
<comment type="caution">
    <text evidence="1">The sequence shown here is derived from an EMBL/GenBank/DDBJ whole genome shotgun (WGS) entry which is preliminary data.</text>
</comment>
<reference evidence="1 2" key="1">
    <citation type="submission" date="2024-10" db="EMBL/GenBank/DDBJ databases">
        <title>The Natural Products Discovery Center: Release of the First 8490 Sequenced Strains for Exploring Actinobacteria Biosynthetic Diversity.</title>
        <authorList>
            <person name="Kalkreuter E."/>
            <person name="Kautsar S.A."/>
            <person name="Yang D."/>
            <person name="Bader C.D."/>
            <person name="Teijaro C.N."/>
            <person name="Fluegel L."/>
            <person name="Davis C.M."/>
            <person name="Simpson J.R."/>
            <person name="Lauterbach L."/>
            <person name="Steele A.D."/>
            <person name="Gui C."/>
            <person name="Meng S."/>
            <person name="Li G."/>
            <person name="Viehrig K."/>
            <person name="Ye F."/>
            <person name="Su P."/>
            <person name="Kiefer A.F."/>
            <person name="Nichols A."/>
            <person name="Cepeda A.J."/>
            <person name="Yan W."/>
            <person name="Fan B."/>
            <person name="Jiang Y."/>
            <person name="Adhikari A."/>
            <person name="Zheng C.-J."/>
            <person name="Schuster L."/>
            <person name="Cowan T.M."/>
            <person name="Smanski M.J."/>
            <person name="Chevrette M.G."/>
            <person name="De Carvalho L.P.S."/>
            <person name="Shen B."/>
        </authorList>
    </citation>
    <scope>NUCLEOTIDE SEQUENCE [LARGE SCALE GENOMIC DNA]</scope>
    <source>
        <strain evidence="1 2">NPDC053399</strain>
    </source>
</reference>
<keyword evidence="2" id="KW-1185">Reference proteome</keyword>